<accession>A0A1A6ADW3</accession>
<dbReference type="OrthoDB" id="10480518at2759"/>
<dbReference type="GeneID" id="28963771"/>
<reference evidence="2" key="1">
    <citation type="submission" date="2013-07" db="EMBL/GenBank/DDBJ databases">
        <title>The Genome Sequence of Cryptococcus dejecticola CBS10117.</title>
        <authorList>
            <consortium name="The Broad Institute Genome Sequencing Platform"/>
            <person name="Cuomo C."/>
            <person name="Litvintseva A."/>
            <person name="Chen Y."/>
            <person name="Heitman J."/>
            <person name="Sun S."/>
            <person name="Springer D."/>
            <person name="Dromer F."/>
            <person name="Young S.K."/>
            <person name="Zeng Q."/>
            <person name="Gargeya S."/>
            <person name="Fitzgerald M."/>
            <person name="Abouelleil A."/>
            <person name="Alvarado L."/>
            <person name="Berlin A.M."/>
            <person name="Chapman S.B."/>
            <person name="Dewar J."/>
            <person name="Goldberg J."/>
            <person name="Griggs A."/>
            <person name="Gujja S."/>
            <person name="Hansen M."/>
            <person name="Howarth C."/>
            <person name="Imamovic A."/>
            <person name="Larimer J."/>
            <person name="McCowan C."/>
            <person name="Murphy C."/>
            <person name="Pearson M."/>
            <person name="Priest M."/>
            <person name="Roberts A."/>
            <person name="Saif S."/>
            <person name="Shea T."/>
            <person name="Sykes S."/>
            <person name="Wortman J."/>
            <person name="Nusbaum C."/>
            <person name="Birren B."/>
        </authorList>
    </citation>
    <scope>NUCLEOTIDE SEQUENCE [LARGE SCALE GENOMIC DNA]</scope>
    <source>
        <strain evidence="2">CBS 10117</strain>
    </source>
</reference>
<dbReference type="EMBL" id="CP144530">
    <property type="protein sequence ID" value="WWC57540.1"/>
    <property type="molecule type" value="Genomic_DNA"/>
</dbReference>
<proteinExistence type="predicted"/>
<sequence>MCNHGDRAMQKVRAVESRPNDKGRNTLWKDRTSRIGLADNGYMKHIVDTTYEYSPGPYDEDDEDFPSDPIPSGPFLGCITKYLSTTTTTSLCIHWGYWEERSRYTDELARLSSGLIRNILRKSPNLKDVYIHIDSKDIDEFGPLDLKLKETEKINVIYQTEKPDIDFGENDPYGFGVAATKLKWRLQAIWDLYRRTYMRFSRPNQTINFMMEKIGQARIQNDLKKVRKTLKEGRDARRFPWLLREFEEFKQCWIYPTENEQVPTESHTSHLRANDGSGASAIPVHLCRCEEIMFHRMATSEWDQWKKPRWAEPKYRDGSFSPDPMKARGYRRPKYGCRCGKCYDSDSECESVLEGWDPAAENVTGDPADIFKLDW</sequence>
<dbReference type="RefSeq" id="XP_018266103.1">
    <property type="nucleotide sequence ID" value="XM_018403449.1"/>
</dbReference>
<organism evidence="2">
    <name type="scientific">Kwoniella dejecticola CBS 10117</name>
    <dbReference type="NCBI Taxonomy" id="1296121"/>
    <lineage>
        <taxon>Eukaryota</taxon>
        <taxon>Fungi</taxon>
        <taxon>Dikarya</taxon>
        <taxon>Basidiomycota</taxon>
        <taxon>Agaricomycotina</taxon>
        <taxon>Tremellomycetes</taxon>
        <taxon>Tremellales</taxon>
        <taxon>Cryptococcaceae</taxon>
        <taxon>Kwoniella</taxon>
    </lineage>
</organism>
<dbReference type="VEuPathDB" id="FungiDB:I303_00072"/>
<dbReference type="AlphaFoldDB" id="A0A1A6ADW3"/>
<feature type="region of interest" description="Disordered" evidence="1">
    <location>
        <begin position="1"/>
        <end position="27"/>
    </location>
</feature>
<protein>
    <submittedName>
        <fullName evidence="2">Uncharacterized protein</fullName>
    </submittedName>
</protein>
<evidence type="ECO:0000313" key="3">
    <source>
        <dbReference type="EMBL" id="WWC57540.1"/>
    </source>
</evidence>
<evidence type="ECO:0000313" key="2">
    <source>
        <dbReference type="EMBL" id="OBR88261.1"/>
    </source>
</evidence>
<reference evidence="3" key="3">
    <citation type="submission" date="2024-02" db="EMBL/GenBank/DDBJ databases">
        <title>Comparative genomics of Cryptococcus and Kwoniella reveals pathogenesis evolution and contrasting modes of karyotype evolution via chromosome fusion or intercentromeric recombination.</title>
        <authorList>
            <person name="Coelho M.A."/>
            <person name="David-Palma M."/>
            <person name="Shea T."/>
            <person name="Bowers K."/>
            <person name="McGinley-Smith S."/>
            <person name="Mohammad A.W."/>
            <person name="Gnirke A."/>
            <person name="Yurkov A.M."/>
            <person name="Nowrousian M."/>
            <person name="Sun S."/>
            <person name="Cuomo C.A."/>
            <person name="Heitman J."/>
        </authorList>
    </citation>
    <scope>NUCLEOTIDE SEQUENCE</scope>
    <source>
        <strain evidence="3">CBS 10117</strain>
    </source>
</reference>
<gene>
    <name evidence="2" type="ORF">I303_00072</name>
    <name evidence="3" type="ORF">I303_100072</name>
</gene>
<keyword evidence="4" id="KW-1185">Reference proteome</keyword>
<name>A0A1A6ADW3_9TREE</name>
<dbReference type="EMBL" id="KI894027">
    <property type="protein sequence ID" value="OBR88261.1"/>
    <property type="molecule type" value="Genomic_DNA"/>
</dbReference>
<dbReference type="Proteomes" id="UP000078595">
    <property type="component" value="Chromosome 1"/>
</dbReference>
<reference evidence="3" key="2">
    <citation type="submission" date="2013-07" db="EMBL/GenBank/DDBJ databases">
        <authorList>
            <consortium name="The Broad Institute Genome Sequencing Platform"/>
            <person name="Cuomo C."/>
            <person name="Litvintseva A."/>
            <person name="Chen Y."/>
            <person name="Heitman J."/>
            <person name="Sun S."/>
            <person name="Springer D."/>
            <person name="Dromer F."/>
            <person name="Young S.K."/>
            <person name="Zeng Q."/>
            <person name="Gargeya S."/>
            <person name="Fitzgerald M."/>
            <person name="Abouelleil A."/>
            <person name="Alvarado L."/>
            <person name="Berlin A.M."/>
            <person name="Chapman S.B."/>
            <person name="Dewar J."/>
            <person name="Goldberg J."/>
            <person name="Griggs A."/>
            <person name="Gujja S."/>
            <person name="Hansen M."/>
            <person name="Howarth C."/>
            <person name="Imamovic A."/>
            <person name="Larimer J."/>
            <person name="McCowan C."/>
            <person name="Murphy C."/>
            <person name="Pearson M."/>
            <person name="Priest M."/>
            <person name="Roberts A."/>
            <person name="Saif S."/>
            <person name="Shea T."/>
            <person name="Sykes S."/>
            <person name="Wortman J."/>
            <person name="Nusbaum C."/>
            <person name="Birren B."/>
        </authorList>
    </citation>
    <scope>NUCLEOTIDE SEQUENCE</scope>
    <source>
        <strain evidence="3">CBS 10117</strain>
    </source>
</reference>
<dbReference type="KEGG" id="kdj:28963771"/>
<evidence type="ECO:0000313" key="4">
    <source>
        <dbReference type="Proteomes" id="UP000078595"/>
    </source>
</evidence>
<evidence type="ECO:0000256" key="1">
    <source>
        <dbReference type="SAM" id="MobiDB-lite"/>
    </source>
</evidence>